<accession>H3HDC1</accession>
<feature type="domain" description="Vacuolar protein sorting-associated protein 54 N-terminal" evidence="5">
    <location>
        <begin position="97"/>
        <end position="298"/>
    </location>
</feature>
<feature type="region of interest" description="Disordered" evidence="4">
    <location>
        <begin position="50"/>
        <end position="75"/>
    </location>
</feature>
<dbReference type="eggNOG" id="ENOG502SF9M">
    <property type="taxonomic scope" value="Eukaryota"/>
</dbReference>
<dbReference type="GO" id="GO:0015031">
    <property type="term" value="P:protein transport"/>
    <property type="evidence" value="ECO:0007669"/>
    <property type="project" value="UniProtKB-KW"/>
</dbReference>
<dbReference type="InParanoid" id="H3HDC1"/>
<reference evidence="6" key="2">
    <citation type="submission" date="2015-06" db="UniProtKB">
        <authorList>
            <consortium name="EnsemblProtists"/>
        </authorList>
    </citation>
    <scope>IDENTIFICATION</scope>
    <source>
        <strain evidence="6">Pr102</strain>
    </source>
</reference>
<keyword evidence="2" id="KW-0653">Protein transport</keyword>
<dbReference type="GO" id="GO:0005829">
    <property type="term" value="C:cytosol"/>
    <property type="evidence" value="ECO:0007669"/>
    <property type="project" value="GOC"/>
</dbReference>
<dbReference type="EnsemblProtists" id="Phyra96010">
    <property type="protein sequence ID" value="Phyra96010"/>
    <property type="gene ID" value="Phyra96010"/>
</dbReference>
<dbReference type="VEuPathDB" id="FungiDB:KRP22_5512"/>
<evidence type="ECO:0000256" key="2">
    <source>
        <dbReference type="ARBA" id="ARBA00022927"/>
    </source>
</evidence>
<evidence type="ECO:0000256" key="3">
    <source>
        <dbReference type="ARBA" id="ARBA00023054"/>
    </source>
</evidence>
<name>H3HDC1_PHYRM</name>
<protein>
    <recommendedName>
        <fullName evidence="5">Vacuolar protein sorting-associated protein 54 N-terminal domain-containing protein</fullName>
    </recommendedName>
</protein>
<dbReference type="Pfam" id="PF10475">
    <property type="entry name" value="Vps54_N"/>
    <property type="match status" value="1"/>
</dbReference>
<dbReference type="Proteomes" id="UP000005238">
    <property type="component" value="Unassembled WGS sequence"/>
</dbReference>
<proteinExistence type="predicted"/>
<dbReference type="GO" id="GO:0042147">
    <property type="term" value="P:retrograde transport, endosome to Golgi"/>
    <property type="evidence" value="ECO:0007669"/>
    <property type="project" value="InterPro"/>
</dbReference>
<keyword evidence="7" id="KW-1185">Reference proteome</keyword>
<dbReference type="GO" id="GO:0032456">
    <property type="term" value="P:endocytic recycling"/>
    <property type="evidence" value="ECO:0007669"/>
    <property type="project" value="InterPro"/>
</dbReference>
<sequence length="390" mass="44290">MEAPLPVTVSAAAKPKRSLDLRDMMDELPMLASLKDQKWMARLPRNLFPKLKKSPRNAGDSSPTTSSEALLSPGFLPTPRSARAMSVLVPKTDEEVLDVLDARFFTESFEPVAYMLDNIPESKDELNVFLRTEISAVDVAKDVILTKLQDDVRANYNSLIQGMKVVQEVDLDLVRAQIHVKNGRRLLATAKNDLVLRWIVSFGSQIVNFFDEEEKMNAALREHRFITAVDICVGLRKGLSRDELQGLTILDEIRLRMQDFIPKLRAQFDQSLRKVAGHFDPLEYKELLQAYITLADHSENLGFEFSFYTLNEVLSKIPEIIVRSIDDMTSMTLLRYRKIVWGNIQQNVLEMVEKLDMTYGYKMEHIIALSLATTTFTEIGEEFAGAPSSK</sequence>
<dbReference type="EMBL" id="DS566056">
    <property type="status" value="NOT_ANNOTATED_CDS"/>
    <property type="molecule type" value="Genomic_DNA"/>
</dbReference>
<evidence type="ECO:0000256" key="4">
    <source>
        <dbReference type="SAM" id="MobiDB-lite"/>
    </source>
</evidence>
<dbReference type="InterPro" id="IPR040047">
    <property type="entry name" value="VPS50"/>
</dbReference>
<dbReference type="PANTHER" id="PTHR13258:SF0">
    <property type="entry name" value="SYNDETIN"/>
    <property type="match status" value="1"/>
</dbReference>
<keyword evidence="1" id="KW-0813">Transport</keyword>
<dbReference type="STRING" id="164328.H3HDC1"/>
<evidence type="ECO:0000313" key="7">
    <source>
        <dbReference type="Proteomes" id="UP000005238"/>
    </source>
</evidence>
<dbReference type="HOGENOM" id="CLU_042226_0_0_1"/>
<dbReference type="GO" id="GO:1990745">
    <property type="term" value="C:EARP complex"/>
    <property type="evidence" value="ECO:0007669"/>
    <property type="project" value="InterPro"/>
</dbReference>
<keyword evidence="3" id="KW-0175">Coiled coil</keyword>
<evidence type="ECO:0000259" key="5">
    <source>
        <dbReference type="Pfam" id="PF10475"/>
    </source>
</evidence>
<evidence type="ECO:0000256" key="1">
    <source>
        <dbReference type="ARBA" id="ARBA00022448"/>
    </source>
</evidence>
<dbReference type="InterPro" id="IPR019515">
    <property type="entry name" value="VPS54_N"/>
</dbReference>
<feature type="compositionally biased region" description="Polar residues" evidence="4">
    <location>
        <begin position="59"/>
        <end position="69"/>
    </location>
</feature>
<dbReference type="VEuPathDB" id="FungiDB:KRP23_6130"/>
<organism evidence="6 7">
    <name type="scientific">Phytophthora ramorum</name>
    <name type="common">Sudden oak death agent</name>
    <dbReference type="NCBI Taxonomy" id="164328"/>
    <lineage>
        <taxon>Eukaryota</taxon>
        <taxon>Sar</taxon>
        <taxon>Stramenopiles</taxon>
        <taxon>Oomycota</taxon>
        <taxon>Peronosporomycetes</taxon>
        <taxon>Peronosporales</taxon>
        <taxon>Peronosporaceae</taxon>
        <taxon>Phytophthora</taxon>
    </lineage>
</organism>
<dbReference type="PANTHER" id="PTHR13258">
    <property type="entry name" value="SYNDETIN"/>
    <property type="match status" value="1"/>
</dbReference>
<reference evidence="7" key="1">
    <citation type="journal article" date="2006" name="Science">
        <title>Phytophthora genome sequences uncover evolutionary origins and mechanisms of pathogenesis.</title>
        <authorList>
            <person name="Tyler B.M."/>
            <person name="Tripathy S."/>
            <person name="Zhang X."/>
            <person name="Dehal P."/>
            <person name="Jiang R.H."/>
            <person name="Aerts A."/>
            <person name="Arredondo F.D."/>
            <person name="Baxter L."/>
            <person name="Bensasson D."/>
            <person name="Beynon J.L."/>
            <person name="Chapman J."/>
            <person name="Damasceno C.M."/>
            <person name="Dorrance A.E."/>
            <person name="Dou D."/>
            <person name="Dickerman A.W."/>
            <person name="Dubchak I.L."/>
            <person name="Garbelotto M."/>
            <person name="Gijzen M."/>
            <person name="Gordon S.G."/>
            <person name="Govers F."/>
            <person name="Grunwald N.J."/>
            <person name="Huang W."/>
            <person name="Ivors K.L."/>
            <person name="Jones R.W."/>
            <person name="Kamoun S."/>
            <person name="Krampis K."/>
            <person name="Lamour K.H."/>
            <person name="Lee M.K."/>
            <person name="McDonald W.H."/>
            <person name="Medina M."/>
            <person name="Meijer H.J."/>
            <person name="Nordberg E.K."/>
            <person name="Maclean D.J."/>
            <person name="Ospina-Giraldo M.D."/>
            <person name="Morris P.F."/>
            <person name="Phuntumart V."/>
            <person name="Putnam N.H."/>
            <person name="Rash S."/>
            <person name="Rose J.K."/>
            <person name="Sakihama Y."/>
            <person name="Salamov A.A."/>
            <person name="Savidor A."/>
            <person name="Scheuring C.F."/>
            <person name="Smith B.M."/>
            <person name="Sobral B.W."/>
            <person name="Terry A."/>
            <person name="Torto-Alalibo T.A."/>
            <person name="Win J."/>
            <person name="Xu Z."/>
            <person name="Zhang H."/>
            <person name="Grigoriev I.V."/>
            <person name="Rokhsar D.S."/>
            <person name="Boore J.L."/>
        </authorList>
    </citation>
    <scope>NUCLEOTIDE SEQUENCE [LARGE SCALE GENOMIC DNA]</scope>
    <source>
        <strain evidence="7">Pr102</strain>
    </source>
</reference>
<dbReference type="AlphaFoldDB" id="H3HDC1"/>
<evidence type="ECO:0000313" key="6">
    <source>
        <dbReference type="EnsemblProtists" id="Phyra96010"/>
    </source>
</evidence>